<proteinExistence type="predicted"/>
<dbReference type="RefSeq" id="WP_219871648.1">
    <property type="nucleotide sequence ID" value="NZ_JAHZIJ010000003.1"/>
</dbReference>
<dbReference type="EMBL" id="JAHZIJ010000003">
    <property type="protein sequence ID" value="MBW7474400.1"/>
    <property type="molecule type" value="Genomic_DNA"/>
</dbReference>
<protein>
    <submittedName>
        <fullName evidence="1">Uncharacterized protein</fullName>
    </submittedName>
</protein>
<name>A0ABS7D389_9BACL</name>
<comment type="caution">
    <text evidence="1">The sequence shown here is derived from an EMBL/GenBank/DDBJ whole genome shotgun (WGS) entry which is preliminary data.</text>
</comment>
<reference evidence="1 2" key="1">
    <citation type="submission" date="2021-07" db="EMBL/GenBank/DDBJ databases">
        <title>Paenibacillus radiodurans sp. nov., isolated from the southeastern edge of Tengger Desert.</title>
        <authorList>
            <person name="Zhang G."/>
        </authorList>
    </citation>
    <scope>NUCLEOTIDE SEQUENCE [LARGE SCALE GENOMIC DNA]</scope>
    <source>
        <strain evidence="1 2">DT7-4</strain>
    </source>
</reference>
<gene>
    <name evidence="1" type="ORF">K0T92_06555</name>
</gene>
<sequence>MIRRAIFSLAKDSLAAGYLAVKLFCSKAVLQQQSYLAVKLICNKAVLQQSYLAVKLFCNKAV</sequence>
<keyword evidence="2" id="KW-1185">Reference proteome</keyword>
<evidence type="ECO:0000313" key="1">
    <source>
        <dbReference type="EMBL" id="MBW7474400.1"/>
    </source>
</evidence>
<evidence type="ECO:0000313" key="2">
    <source>
        <dbReference type="Proteomes" id="UP000812277"/>
    </source>
</evidence>
<dbReference type="Proteomes" id="UP000812277">
    <property type="component" value="Unassembled WGS sequence"/>
</dbReference>
<accession>A0ABS7D389</accession>
<organism evidence="1 2">
    <name type="scientific">Paenibacillus oenotherae</name>
    <dbReference type="NCBI Taxonomy" id="1435645"/>
    <lineage>
        <taxon>Bacteria</taxon>
        <taxon>Bacillati</taxon>
        <taxon>Bacillota</taxon>
        <taxon>Bacilli</taxon>
        <taxon>Bacillales</taxon>
        <taxon>Paenibacillaceae</taxon>
        <taxon>Paenibacillus</taxon>
    </lineage>
</organism>